<dbReference type="Pfam" id="PF00563">
    <property type="entry name" value="EAL"/>
    <property type="match status" value="1"/>
</dbReference>
<dbReference type="InterPro" id="IPR000160">
    <property type="entry name" value="GGDEF_dom"/>
</dbReference>
<protein>
    <submittedName>
        <fullName evidence="3">EAL domain-containing protein</fullName>
    </submittedName>
</protein>
<keyword evidence="4" id="KW-1185">Reference proteome</keyword>
<dbReference type="CDD" id="cd01948">
    <property type="entry name" value="EAL"/>
    <property type="match status" value="1"/>
</dbReference>
<dbReference type="InterPro" id="IPR019494">
    <property type="entry name" value="FIST_C"/>
</dbReference>
<dbReference type="InterPro" id="IPR050706">
    <property type="entry name" value="Cyclic-di-GMP_PDE-like"/>
</dbReference>
<evidence type="ECO:0000313" key="3">
    <source>
        <dbReference type="EMBL" id="MBW8192105.1"/>
    </source>
</evidence>
<dbReference type="SMART" id="SM01204">
    <property type="entry name" value="FIST_C"/>
    <property type="match status" value="1"/>
</dbReference>
<dbReference type="Gene3D" id="3.30.70.270">
    <property type="match status" value="1"/>
</dbReference>
<accession>A0ABS7EIJ7</accession>
<dbReference type="PANTHER" id="PTHR33121:SF79">
    <property type="entry name" value="CYCLIC DI-GMP PHOSPHODIESTERASE PDED-RELATED"/>
    <property type="match status" value="1"/>
</dbReference>
<dbReference type="Pfam" id="PF08495">
    <property type="entry name" value="FIST"/>
    <property type="match status" value="1"/>
</dbReference>
<dbReference type="InterPro" id="IPR013702">
    <property type="entry name" value="FIST_domain_N"/>
</dbReference>
<dbReference type="SUPFAM" id="SSF55073">
    <property type="entry name" value="Nucleotide cyclase"/>
    <property type="match status" value="1"/>
</dbReference>
<reference evidence="3" key="1">
    <citation type="submission" date="2021-07" db="EMBL/GenBank/DDBJ databases">
        <title>Neiella marina sp. nov., isolated from the intestinal content of sea cucumber Apostichopus japonicus.</title>
        <authorList>
            <person name="Bai X."/>
        </authorList>
    </citation>
    <scope>NUCLEOTIDE SEQUENCE</scope>
    <source>
        <strain evidence="3">126</strain>
    </source>
</reference>
<dbReference type="PANTHER" id="PTHR33121">
    <property type="entry name" value="CYCLIC DI-GMP PHOSPHODIESTERASE PDEF"/>
    <property type="match status" value="1"/>
</dbReference>
<dbReference type="PROSITE" id="PS50887">
    <property type="entry name" value="GGDEF"/>
    <property type="match status" value="1"/>
</dbReference>
<evidence type="ECO:0000313" key="4">
    <source>
        <dbReference type="Proteomes" id="UP001166251"/>
    </source>
</evidence>
<name>A0ABS7EIJ7_9GAMM</name>
<dbReference type="Pfam" id="PF00990">
    <property type="entry name" value="GGDEF"/>
    <property type="match status" value="1"/>
</dbReference>
<feature type="domain" description="GGDEF" evidence="2">
    <location>
        <begin position="440"/>
        <end position="584"/>
    </location>
</feature>
<dbReference type="RefSeq" id="WP_220104739.1">
    <property type="nucleotide sequence ID" value="NZ_JAHZSS010000018.1"/>
</dbReference>
<comment type="caution">
    <text evidence="3">The sequence shown here is derived from an EMBL/GenBank/DDBJ whole genome shotgun (WGS) entry which is preliminary data.</text>
</comment>
<evidence type="ECO:0000259" key="1">
    <source>
        <dbReference type="PROSITE" id="PS50883"/>
    </source>
</evidence>
<organism evidence="3 4">
    <name type="scientific">Neiella holothuriorum</name>
    <dbReference type="NCBI Taxonomy" id="2870530"/>
    <lineage>
        <taxon>Bacteria</taxon>
        <taxon>Pseudomonadati</taxon>
        <taxon>Pseudomonadota</taxon>
        <taxon>Gammaproteobacteria</taxon>
        <taxon>Alteromonadales</taxon>
        <taxon>Echinimonadaceae</taxon>
        <taxon>Neiella</taxon>
    </lineage>
</organism>
<evidence type="ECO:0000259" key="2">
    <source>
        <dbReference type="PROSITE" id="PS50887"/>
    </source>
</evidence>
<dbReference type="Pfam" id="PF10442">
    <property type="entry name" value="FIST_C"/>
    <property type="match status" value="1"/>
</dbReference>
<dbReference type="InterPro" id="IPR035919">
    <property type="entry name" value="EAL_sf"/>
</dbReference>
<dbReference type="Proteomes" id="UP001166251">
    <property type="component" value="Unassembled WGS sequence"/>
</dbReference>
<dbReference type="EMBL" id="JAHZSS010000018">
    <property type="protein sequence ID" value="MBW8192105.1"/>
    <property type="molecule type" value="Genomic_DNA"/>
</dbReference>
<dbReference type="InterPro" id="IPR029787">
    <property type="entry name" value="Nucleotide_cyclase"/>
</dbReference>
<dbReference type="PROSITE" id="PS50883">
    <property type="entry name" value="EAL"/>
    <property type="match status" value="1"/>
</dbReference>
<proteinExistence type="predicted"/>
<dbReference type="SMART" id="SM00897">
    <property type="entry name" value="FIST"/>
    <property type="match status" value="1"/>
</dbReference>
<gene>
    <name evidence="3" type="ORF">K0504_13765</name>
</gene>
<dbReference type="InterPro" id="IPR001633">
    <property type="entry name" value="EAL_dom"/>
</dbReference>
<sequence length="831" mass="92716">MQSKSCHIESIEQLLDWLPQVSAHLPAHHSALLIQLFAYDYADNALAYAQLLHEHWPDAHIIGASSQQSLAEGEAQEHGITVVVSCFEHTTLKVAFHELDDDIASVGQQLAQQLITPDTKALILFADDAAYNDEAFWHGLSSPDQQLIIAGGQAAPIPSGSWVLLNDQIHHQAAVAVSLCSEQLTAVNNAFSEWFPIGRAHAAGFSQGERLYRIGERTAYEQYCHYLNGGQPVSLEAIADFPLMSDEHRSHKIIKPTLIHDDGSISFSEGITEGESVWFVYSHPSLTEQHKQDNIRQLTNYQPQSIFIYNCASRAQLAFGDTSELTPFAAIASTAGFYCHGEFSGIQRPQSHHHTLTYLALSESPQAQPEQAQSYDQHSSLTHLFYMIRRSLGDLETMTVNLEQQVENKNQQLLASLKIDALTGLPNHMALQASCEVLQDITHAVAIRLTNLAAINEFYSHHIGDIALRKVSEELQRWVADYPQTGQLYSTGPSEWVITLHKVSDDMTASLARSIEYLIEELESEPLNVEHEINGVMLNLTLTAGVADYLDIKQQGGKGHDLVLKAQEARRRAMQRNTVVCTADELYRSNNKVEHHINALCIVNKALSAEQVCIFGQPIFHAGSRQQASTECLVRINNKGRIISPGEFLSAIQDTHLYSRLSRQIIEQACQLMDATGQRYSINLAPQDLQNDHTMQLLLQRIGQLKNPTALGIEIVETEAIEDYLHLKNICSALRRLGTRLIIDDFGSGYSNIDEILMLEPDVIKFDGSLIRNIDRNQRQRLIVSNMAKLFADMNIKTVAEFVHSEAVCNVVEELGVDYLQGFYLGQPQPL</sequence>
<dbReference type="SMART" id="SM00052">
    <property type="entry name" value="EAL"/>
    <property type="match status" value="1"/>
</dbReference>
<feature type="domain" description="EAL" evidence="1">
    <location>
        <begin position="596"/>
        <end position="831"/>
    </location>
</feature>
<dbReference type="Gene3D" id="3.20.20.450">
    <property type="entry name" value="EAL domain"/>
    <property type="match status" value="1"/>
</dbReference>
<dbReference type="InterPro" id="IPR043128">
    <property type="entry name" value="Rev_trsase/Diguanyl_cyclase"/>
</dbReference>
<dbReference type="SUPFAM" id="SSF141868">
    <property type="entry name" value="EAL domain-like"/>
    <property type="match status" value="1"/>
</dbReference>
<dbReference type="SMART" id="SM00267">
    <property type="entry name" value="GGDEF"/>
    <property type="match status" value="1"/>
</dbReference>